<evidence type="ECO:0000256" key="1">
    <source>
        <dbReference type="ARBA" id="ARBA00004561"/>
    </source>
</evidence>
<keyword evidence="8" id="KW-1185">Reference proteome</keyword>
<accession>A0A3N6SCI0</accession>
<evidence type="ECO:0000256" key="5">
    <source>
        <dbReference type="SAM" id="SignalP"/>
    </source>
</evidence>
<gene>
    <name evidence="7" type="ORF">EB241_14145</name>
</gene>
<proteinExistence type="inferred from homology"/>
<dbReference type="InterPro" id="IPR000259">
    <property type="entry name" value="Adhesion_dom_fimbrial"/>
</dbReference>
<dbReference type="InterPro" id="IPR036937">
    <property type="entry name" value="Adhesion_dom_fimbrial_sf"/>
</dbReference>
<dbReference type="OrthoDB" id="6580839at2"/>
<dbReference type="InterPro" id="IPR008966">
    <property type="entry name" value="Adhesion_dom_sf"/>
</dbReference>
<dbReference type="SUPFAM" id="SSF49401">
    <property type="entry name" value="Bacterial adhesins"/>
    <property type="match status" value="1"/>
</dbReference>
<dbReference type="RefSeq" id="WP_124233716.1">
    <property type="nucleotide sequence ID" value="NZ_RHHM01000010.1"/>
</dbReference>
<evidence type="ECO:0000259" key="6">
    <source>
        <dbReference type="Pfam" id="PF00419"/>
    </source>
</evidence>
<dbReference type="PANTHER" id="PTHR33420:SF12">
    <property type="entry name" value="FIMBRIN-LIKE PROTEIN FIMI-RELATED"/>
    <property type="match status" value="1"/>
</dbReference>
<evidence type="ECO:0000313" key="8">
    <source>
        <dbReference type="Proteomes" id="UP000279457"/>
    </source>
</evidence>
<dbReference type="Pfam" id="PF00419">
    <property type="entry name" value="Fimbrial"/>
    <property type="match status" value="1"/>
</dbReference>
<reference evidence="7 8" key="1">
    <citation type="submission" date="2018-10" db="EMBL/GenBank/DDBJ databases">
        <title>Draft genome sequence for the type isolate of Erwinia psidii, agent causal of bacterial blight in guava (Psidium guajava) and wilt and die-back of Eucalyptus spp.</title>
        <authorList>
            <person name="Hermenegildo P.S."/>
            <person name="Santos S.A."/>
            <person name="Guimaraes L.M.S."/>
            <person name="Vidigal P.M.P."/>
            <person name="Pereira I.C."/>
            <person name="Badel J.L."/>
            <person name="Alfenas-Zerbini P."/>
            <person name="Ferreira M.A.S.V."/>
            <person name="Alfenas A.C."/>
        </authorList>
    </citation>
    <scope>NUCLEOTIDE SEQUENCE [LARGE SCALE GENOMIC DNA]</scope>
    <source>
        <strain evidence="7 8">IBSBF 435</strain>
    </source>
</reference>
<dbReference type="PANTHER" id="PTHR33420">
    <property type="entry name" value="FIMBRIAL SUBUNIT ELFA-RELATED"/>
    <property type="match status" value="1"/>
</dbReference>
<comment type="subcellular location">
    <subcellularLocation>
        <location evidence="1">Fimbrium</location>
    </subcellularLocation>
</comment>
<comment type="similarity">
    <text evidence="2">Belongs to the fimbrial protein family.</text>
</comment>
<dbReference type="GO" id="GO:0009289">
    <property type="term" value="C:pilus"/>
    <property type="evidence" value="ECO:0007669"/>
    <property type="project" value="UniProtKB-SubCell"/>
</dbReference>
<dbReference type="Gene3D" id="2.60.40.1090">
    <property type="entry name" value="Fimbrial-type adhesion domain"/>
    <property type="match status" value="1"/>
</dbReference>
<dbReference type="AlphaFoldDB" id="A0A3N6SCI0"/>
<feature type="chain" id="PRO_5018222694" evidence="5">
    <location>
        <begin position="24"/>
        <end position="337"/>
    </location>
</feature>
<dbReference type="InterPro" id="IPR050263">
    <property type="entry name" value="Bact_Fimbrial_Adh_Pro"/>
</dbReference>
<feature type="domain" description="Fimbrial-type adhesion" evidence="6">
    <location>
        <begin position="194"/>
        <end position="336"/>
    </location>
</feature>
<feature type="signal peptide" evidence="5">
    <location>
        <begin position="1"/>
        <end position="23"/>
    </location>
</feature>
<comment type="caution">
    <text evidence="7">The sequence shown here is derived from an EMBL/GenBank/DDBJ whole genome shotgun (WGS) entry which is preliminary data.</text>
</comment>
<evidence type="ECO:0000256" key="4">
    <source>
        <dbReference type="ARBA" id="ARBA00023263"/>
    </source>
</evidence>
<dbReference type="Proteomes" id="UP000279457">
    <property type="component" value="Unassembled WGS sequence"/>
</dbReference>
<name>A0A3N6SCI0_9GAMM</name>
<protein>
    <submittedName>
        <fullName evidence="7">Type 1 fimbrial protein</fullName>
    </submittedName>
</protein>
<dbReference type="GO" id="GO:0043709">
    <property type="term" value="P:cell adhesion involved in single-species biofilm formation"/>
    <property type="evidence" value="ECO:0007669"/>
    <property type="project" value="TreeGrafter"/>
</dbReference>
<sequence>MKKKLAFTFFVLSVFCYSGSALATGYCTSAVDAHTIELGTIYVPVQSTTGDIVSMSQRDIQVTCDADVSTYLQPGDPDFVWGSTGETFMTPEGISCAIVDSGFALEGTGLGLVWIQRNSGSNGWSCLSGALIGAGKVRRGLVRRGLTTLTDKFYVVRTSLPLVYKNAGNITQSIGVDEADENRVAIGQLYTIYISGNVIIESGGCTIESNPVVSMGTVSTSTFRGIGTRGANVPFYIDLQKCYGVEKKIDIAFQPVSGFLDEANSVIALEEGSNAASGVGIQLMFNGENIHTDGSYHSFPLQQGLTRLPFVARYYQVANTVTPGTVESSVIFYVYYE</sequence>
<organism evidence="7 8">
    <name type="scientific">Erwinia psidii</name>
    <dbReference type="NCBI Taxonomy" id="69224"/>
    <lineage>
        <taxon>Bacteria</taxon>
        <taxon>Pseudomonadati</taxon>
        <taxon>Pseudomonadota</taxon>
        <taxon>Gammaproteobacteria</taxon>
        <taxon>Enterobacterales</taxon>
        <taxon>Erwiniaceae</taxon>
        <taxon>Erwinia</taxon>
    </lineage>
</organism>
<evidence type="ECO:0000256" key="3">
    <source>
        <dbReference type="ARBA" id="ARBA00022729"/>
    </source>
</evidence>
<keyword evidence="3 5" id="KW-0732">Signal</keyword>
<keyword evidence="4" id="KW-0281">Fimbrium</keyword>
<evidence type="ECO:0000313" key="7">
    <source>
        <dbReference type="EMBL" id="RQM37663.1"/>
    </source>
</evidence>
<evidence type="ECO:0000256" key="2">
    <source>
        <dbReference type="ARBA" id="ARBA00006671"/>
    </source>
</evidence>
<dbReference type="EMBL" id="RHHM01000010">
    <property type="protein sequence ID" value="RQM37663.1"/>
    <property type="molecule type" value="Genomic_DNA"/>
</dbReference>